<sequence>MTSKYSLSQSPLFKLKSKKKLADLLGQSLGDLQSLAKSNDNYNVYTLSPKSKLDHPYFLRKERQVQEVRPHLKNVHERILNLLKRVQTPDYLHSATKGKSYRSNAEAHLSKDVIYTVDIKSFYESVTFGRIYHFFHSTLKCSPDISHLLTRLCAYKRNLPTGSCISPLLSFWTNVTMFQELDLFSKTNGLTMTLYVDDLTFSGTDLPKKTCFKIDKIIASYGYKPHKQQLYINKKAKIVTGLALCGARLDIPNKRRGKIRVLIEAIARERDAEKKEKLCNSLVGMTYEAAQFNRGYARLIAKQIRKKCPCTRQQINL</sequence>
<keyword evidence="3" id="KW-0479">Metal-binding</keyword>
<organism evidence="6 7">
    <name type="scientific">Pseudodesulfovibrio indicus</name>
    <dbReference type="NCBI Taxonomy" id="1716143"/>
    <lineage>
        <taxon>Bacteria</taxon>
        <taxon>Pseudomonadati</taxon>
        <taxon>Thermodesulfobacteriota</taxon>
        <taxon>Desulfovibrionia</taxon>
        <taxon>Desulfovibrionales</taxon>
        <taxon>Desulfovibrionaceae</taxon>
    </lineage>
</organism>
<protein>
    <submittedName>
        <fullName evidence="6">Reverse transcriptase (RNA-dependent DNA polymerase)</fullName>
    </submittedName>
</protein>
<gene>
    <name evidence="6" type="ORF">EDC59_101638</name>
</gene>
<proteinExistence type="predicted"/>
<dbReference type="EMBL" id="SOBK01000001">
    <property type="protein sequence ID" value="TDT92233.1"/>
    <property type="molecule type" value="Genomic_DNA"/>
</dbReference>
<reference evidence="6 7" key="1">
    <citation type="submission" date="2019-03" db="EMBL/GenBank/DDBJ databases">
        <title>Genomic Encyclopedia of Type Strains, Phase IV (KMG-IV): sequencing the most valuable type-strain genomes for metagenomic binning, comparative biology and taxonomic classification.</title>
        <authorList>
            <person name="Goeker M."/>
        </authorList>
    </citation>
    <scope>NUCLEOTIDE SEQUENCE [LARGE SCALE GENOMIC DNA]</scope>
    <source>
        <strain evidence="6 7">DSM 101483</strain>
    </source>
</reference>
<dbReference type="PRINTS" id="PR00866">
    <property type="entry name" value="RNADNAPOLMS"/>
</dbReference>
<evidence type="ECO:0000256" key="2">
    <source>
        <dbReference type="ARBA" id="ARBA00022695"/>
    </source>
</evidence>
<dbReference type="CDD" id="cd03487">
    <property type="entry name" value="RT_Bac_retron_II"/>
    <property type="match status" value="1"/>
</dbReference>
<dbReference type="GO" id="GO:0003964">
    <property type="term" value="F:RNA-directed DNA polymerase activity"/>
    <property type="evidence" value="ECO:0007669"/>
    <property type="project" value="UniProtKB-KW"/>
</dbReference>
<evidence type="ECO:0000313" key="6">
    <source>
        <dbReference type="EMBL" id="TDT92233.1"/>
    </source>
</evidence>
<dbReference type="Proteomes" id="UP000295506">
    <property type="component" value="Unassembled WGS sequence"/>
</dbReference>
<name>A0AA94PPH6_9BACT</name>
<dbReference type="RefSeq" id="WP_078063716.1">
    <property type="nucleotide sequence ID" value="NZ_CP014206.1"/>
</dbReference>
<evidence type="ECO:0000256" key="5">
    <source>
        <dbReference type="ARBA" id="ARBA00022918"/>
    </source>
</evidence>
<evidence type="ECO:0000256" key="3">
    <source>
        <dbReference type="ARBA" id="ARBA00022723"/>
    </source>
</evidence>
<keyword evidence="4" id="KW-0460">Magnesium</keyword>
<dbReference type="GO" id="GO:0003723">
    <property type="term" value="F:RNA binding"/>
    <property type="evidence" value="ECO:0007669"/>
    <property type="project" value="InterPro"/>
</dbReference>
<accession>A0AA94PPH6</accession>
<keyword evidence="2" id="KW-0548">Nucleotidyltransferase</keyword>
<dbReference type="AlphaFoldDB" id="A0AA94PPH6"/>
<keyword evidence="5 6" id="KW-0695">RNA-directed DNA polymerase</keyword>
<evidence type="ECO:0000313" key="7">
    <source>
        <dbReference type="Proteomes" id="UP000295506"/>
    </source>
</evidence>
<comment type="caution">
    <text evidence="6">The sequence shown here is derived from an EMBL/GenBank/DDBJ whole genome shotgun (WGS) entry which is preliminary data.</text>
</comment>
<evidence type="ECO:0000256" key="4">
    <source>
        <dbReference type="ARBA" id="ARBA00022842"/>
    </source>
</evidence>
<keyword evidence="1" id="KW-0808">Transferase</keyword>
<evidence type="ECO:0000256" key="1">
    <source>
        <dbReference type="ARBA" id="ARBA00022679"/>
    </source>
</evidence>
<dbReference type="GO" id="GO:0046872">
    <property type="term" value="F:metal ion binding"/>
    <property type="evidence" value="ECO:0007669"/>
    <property type="project" value="UniProtKB-KW"/>
</dbReference>
<dbReference type="InterPro" id="IPR000123">
    <property type="entry name" value="Reverse_transcriptase_msDNA"/>
</dbReference>